<dbReference type="Proteomes" id="UP000019494">
    <property type="component" value="Unassembled WGS sequence"/>
</dbReference>
<dbReference type="OrthoDB" id="9795390at2"/>
<keyword evidence="5" id="KW-1185">Reference proteome</keyword>
<dbReference type="InterPro" id="IPR050154">
    <property type="entry name" value="UbiB_kinase"/>
</dbReference>
<reference evidence="5" key="1">
    <citation type="submission" date="2013-08" db="EMBL/GenBank/DDBJ databases">
        <title>Intrasporangium oryzae NRRL B-24470.</title>
        <authorList>
            <person name="Liu H."/>
            <person name="Wang G."/>
        </authorList>
    </citation>
    <scope>NUCLEOTIDE SEQUENCE [LARGE SCALE GENOMIC DNA]</scope>
    <source>
        <strain evidence="5">Q5-1</strain>
    </source>
</reference>
<dbReference type="InterPro" id="IPR004147">
    <property type="entry name" value="ABC1_dom"/>
</dbReference>
<keyword evidence="2" id="KW-0812">Transmembrane</keyword>
<dbReference type="GO" id="GO:0004672">
    <property type="term" value="F:protein kinase activity"/>
    <property type="evidence" value="ECO:0007669"/>
    <property type="project" value="InterPro"/>
</dbReference>
<dbReference type="EMBL" id="AWQS01000104">
    <property type="protein sequence ID" value="EWT05558.1"/>
    <property type="molecule type" value="Genomic_DNA"/>
</dbReference>
<evidence type="ECO:0000313" key="4">
    <source>
        <dbReference type="EMBL" id="EWT05558.1"/>
    </source>
</evidence>
<evidence type="ECO:0000313" key="5">
    <source>
        <dbReference type="Proteomes" id="UP000019494"/>
    </source>
</evidence>
<gene>
    <name evidence="4" type="ORF">N864_04030</name>
</gene>
<dbReference type="RefSeq" id="WP_034717329.1">
    <property type="nucleotide sequence ID" value="NZ_AWQS01000104.1"/>
</dbReference>
<dbReference type="AlphaFoldDB" id="W9GL76"/>
<feature type="transmembrane region" description="Helical" evidence="2">
    <location>
        <begin position="512"/>
        <end position="540"/>
    </location>
</feature>
<dbReference type="Pfam" id="PF03109">
    <property type="entry name" value="ABC1"/>
    <property type="match status" value="1"/>
</dbReference>
<dbReference type="CDD" id="cd05121">
    <property type="entry name" value="ABC1_ADCK3-like"/>
    <property type="match status" value="1"/>
</dbReference>
<dbReference type="PANTHER" id="PTHR10566">
    <property type="entry name" value="CHAPERONE-ACTIVITY OF BC1 COMPLEX CABC1 -RELATED"/>
    <property type="match status" value="1"/>
</dbReference>
<comment type="similarity">
    <text evidence="1">Belongs to the protein kinase superfamily. ADCK protein kinase family.</text>
</comment>
<organism evidence="4 5">
    <name type="scientific">Intrasporangium chromatireducens Q5-1</name>
    <dbReference type="NCBI Taxonomy" id="584657"/>
    <lineage>
        <taxon>Bacteria</taxon>
        <taxon>Bacillati</taxon>
        <taxon>Actinomycetota</taxon>
        <taxon>Actinomycetes</taxon>
        <taxon>Micrococcales</taxon>
        <taxon>Intrasporangiaceae</taxon>
        <taxon>Intrasporangium</taxon>
    </lineage>
</organism>
<evidence type="ECO:0000256" key="2">
    <source>
        <dbReference type="SAM" id="Phobius"/>
    </source>
</evidence>
<dbReference type="GO" id="GO:0005524">
    <property type="term" value="F:ATP binding"/>
    <property type="evidence" value="ECO:0007669"/>
    <property type="project" value="InterPro"/>
</dbReference>
<evidence type="ECO:0000259" key="3">
    <source>
        <dbReference type="PROSITE" id="PS50011"/>
    </source>
</evidence>
<evidence type="ECO:0000256" key="1">
    <source>
        <dbReference type="ARBA" id="ARBA00009670"/>
    </source>
</evidence>
<keyword evidence="2" id="KW-1133">Transmembrane helix</keyword>
<name>W9GL76_9MICO</name>
<feature type="domain" description="Protein kinase" evidence="3">
    <location>
        <begin position="116"/>
        <end position="480"/>
    </location>
</feature>
<proteinExistence type="inferred from homology"/>
<dbReference type="InterPro" id="IPR000719">
    <property type="entry name" value="Prot_kinase_dom"/>
</dbReference>
<dbReference type="PROSITE" id="PS50011">
    <property type="entry name" value="PROTEIN_KINASE_DOM"/>
    <property type="match status" value="1"/>
</dbReference>
<dbReference type="InterPro" id="IPR011009">
    <property type="entry name" value="Kinase-like_dom_sf"/>
</dbReference>
<sequence length="554" mass="60255">MDIAHGSRYVDLLRLALRHGRRDLLQGVDVDDFDPDGDLGDIEGDAPERLADDLERMGPTYIKFGQLLSTRVDLLPAAYTEALARLQDHVAPFPFEQVSATVEAELGAPLRNLFSQFDEEPLAAASLAQVHRARTRNGRDVVVKVQRPDVRETVRGDMEVLGSLADKVERHTEVGRRYGITDLLAQFRRTLAGELDYRREAHNLVRFGELTADYEHLLVPQPIPELSSSRVLTMDYIAGRPVTSVGPLGLIDLDTRPLVEELFSAYLKMILVDGTLHADPHPGNVLVTDDGRLALLDFGMVTSVPRRMRDRIVKLLLAISDGDGEEAALVLAEMGHPLAGYDAGRFRDDVSHLVSNAVAMGSDVEAGTVLVELSRLSGAHGLRPPAEMSMVGKTLLNLDQVTAHLDPGFAPAEAIRDNLEQLLRSGLSVSLSGAIASAIEAKEFAAQLPRRANRVMDALSEGELAVRVKTIDEVRLLSLLQRLTNRLTMGIVLAAIVVGAALMMQVPTTAQILGYPAIAMVFFLLAAIAGAVLLVTIVVTDRRSAQAAQRDRDG</sequence>
<keyword evidence="2" id="KW-0472">Membrane</keyword>
<comment type="caution">
    <text evidence="4">The sequence shown here is derived from an EMBL/GenBank/DDBJ whole genome shotgun (WGS) entry which is preliminary data.</text>
</comment>
<protein>
    <submittedName>
        <fullName evidence="4">ABC transporter</fullName>
    </submittedName>
</protein>
<dbReference type="PANTHER" id="PTHR10566:SF113">
    <property type="entry name" value="PROTEIN ACTIVITY OF BC1 COMPLEX KINASE 7, CHLOROPLASTIC"/>
    <property type="match status" value="1"/>
</dbReference>
<accession>W9GL76</accession>
<dbReference type="SUPFAM" id="SSF56112">
    <property type="entry name" value="Protein kinase-like (PK-like)"/>
    <property type="match status" value="1"/>
</dbReference>
<feature type="transmembrane region" description="Helical" evidence="2">
    <location>
        <begin position="487"/>
        <end position="506"/>
    </location>
</feature>